<dbReference type="KEGG" id="mbet:N8K70_00970"/>
<accession>A0AA97FJN0</accession>
<dbReference type="EMBL" id="CP118157">
    <property type="protein sequence ID" value="WOF23274.1"/>
    <property type="molecule type" value="Genomic_DNA"/>
</dbReference>
<dbReference type="InterPro" id="IPR012349">
    <property type="entry name" value="Split_barrel_FMN-bd"/>
</dbReference>
<reference evidence="1 2" key="1">
    <citation type="submission" date="2023-02" db="EMBL/GenBank/DDBJ databases">
        <title>Microbacterium betulae sp. nov., isolated from birch wood.</title>
        <authorList>
            <person name="Pasciak M."/>
            <person name="Pawlik K.J."/>
            <person name="Martynowski D."/>
            <person name="Laczmanski L."/>
            <person name="Ciekot J."/>
            <person name="Szponar B."/>
            <person name="Wojcik-Fatla A."/>
            <person name="Mackiewicz B."/>
            <person name="Farian E."/>
            <person name="Cholewa G."/>
            <person name="Cholewa A."/>
            <person name="Dutkiewicz J."/>
        </authorList>
    </citation>
    <scope>NUCLEOTIDE SEQUENCE [LARGE SCALE GENOMIC DNA]</scope>
    <source>
        <strain evidence="1 2">AB</strain>
    </source>
</reference>
<protein>
    <submittedName>
        <fullName evidence="1">Nitroreductase/quinone reductase family protein</fullName>
    </submittedName>
</protein>
<evidence type="ECO:0000313" key="1">
    <source>
        <dbReference type="EMBL" id="WOF23274.1"/>
    </source>
</evidence>
<dbReference type="RefSeq" id="WP_317139744.1">
    <property type="nucleotide sequence ID" value="NZ_CP118157.1"/>
</dbReference>
<dbReference type="AlphaFoldDB" id="A0AA97FJN0"/>
<evidence type="ECO:0000313" key="2">
    <source>
        <dbReference type="Proteomes" id="UP001305498"/>
    </source>
</evidence>
<dbReference type="Gene3D" id="2.30.110.10">
    <property type="entry name" value="Electron Transport, Fmn-binding Protein, Chain A"/>
    <property type="match status" value="1"/>
</dbReference>
<gene>
    <name evidence="1" type="ORF">N8K70_00970</name>
</gene>
<dbReference type="GO" id="GO:0016491">
    <property type="term" value="F:oxidoreductase activity"/>
    <property type="evidence" value="ECO:0007669"/>
    <property type="project" value="InterPro"/>
</dbReference>
<sequence>MVRLYRRDGRAAARLRSMYPNGRADRRAKAYARVWAAVFGTGFIGRRWIALEVVGRRTGTLRRVPLGMARHEGRWYLVSMLGECAWVRNVRAADGRAAIKRGRRRPVRLVEVRVESRAPIIKAYLQKVPGARPHIRADPDAPVEDIAASAPRVPVFAITRPQAARLAESPATGRTVR</sequence>
<name>A0AA97FJN0_9MICO</name>
<dbReference type="Proteomes" id="UP001305498">
    <property type="component" value="Chromosome"/>
</dbReference>
<organism evidence="1 2">
    <name type="scientific">Microbacterium betulae</name>
    <dbReference type="NCBI Taxonomy" id="2981139"/>
    <lineage>
        <taxon>Bacteria</taxon>
        <taxon>Bacillati</taxon>
        <taxon>Actinomycetota</taxon>
        <taxon>Actinomycetes</taxon>
        <taxon>Micrococcales</taxon>
        <taxon>Microbacteriaceae</taxon>
        <taxon>Microbacterium</taxon>
    </lineage>
</organism>
<dbReference type="Pfam" id="PF04075">
    <property type="entry name" value="F420H2_quin_red"/>
    <property type="match status" value="1"/>
</dbReference>
<keyword evidence="2" id="KW-1185">Reference proteome</keyword>
<proteinExistence type="predicted"/>
<dbReference type="InterPro" id="IPR004378">
    <property type="entry name" value="F420H2_quin_Rdtase"/>
</dbReference>